<reference evidence="4" key="1">
    <citation type="submission" date="2022-11" db="UniProtKB">
        <authorList>
            <consortium name="WormBaseParasite"/>
        </authorList>
    </citation>
    <scope>IDENTIFICATION</scope>
</reference>
<dbReference type="GO" id="GO:0005737">
    <property type="term" value="C:cytoplasm"/>
    <property type="evidence" value="ECO:0007669"/>
    <property type="project" value="InterPro"/>
</dbReference>
<dbReference type="Pfam" id="PF03114">
    <property type="entry name" value="BAR"/>
    <property type="match status" value="1"/>
</dbReference>
<dbReference type="InterPro" id="IPR004148">
    <property type="entry name" value="BAR_dom"/>
</dbReference>
<dbReference type="SUPFAM" id="SSF103657">
    <property type="entry name" value="BAR/IMD domain-like"/>
    <property type="match status" value="1"/>
</dbReference>
<evidence type="ECO:0000259" key="2">
    <source>
        <dbReference type="Pfam" id="PF03114"/>
    </source>
</evidence>
<sequence>MNIKRRLSKRSSDTVYSMEFSEKLKLIDATKKGTSDMIDELEKFIKGMNDNNAANRFEKPGEKCRAYARVCTDEAARAGFDTMKKVFGKIGRLHRLFSNEVKERCIVPMKEWLRADYKRMKAEVEKLNELRNAMDNASNESRHHPNNLILEQKHSEAEGAHQAQMGVMEERVFKKLYEDHEKLARIWKRFMEMEVNLYQEVRNCIEEAIINIQT</sequence>
<protein>
    <submittedName>
        <fullName evidence="4">BAR domain-containing protein</fullName>
    </submittedName>
</protein>
<keyword evidence="3" id="KW-1185">Reference proteome</keyword>
<dbReference type="WBParaSite" id="ACRNAN_scaffold3829.g28292.t1">
    <property type="protein sequence ID" value="ACRNAN_scaffold3829.g28292.t1"/>
    <property type="gene ID" value="ACRNAN_scaffold3829.g28292"/>
</dbReference>
<dbReference type="Gene3D" id="1.20.1270.60">
    <property type="entry name" value="Arfaptin homology (AH) domain/BAR domain"/>
    <property type="match status" value="1"/>
</dbReference>
<evidence type="ECO:0000313" key="3">
    <source>
        <dbReference type="Proteomes" id="UP000887540"/>
    </source>
</evidence>
<feature type="domain" description="BAR" evidence="2">
    <location>
        <begin position="13"/>
        <end position="212"/>
    </location>
</feature>
<dbReference type="Proteomes" id="UP000887540">
    <property type="component" value="Unplaced"/>
</dbReference>
<evidence type="ECO:0000313" key="4">
    <source>
        <dbReference type="WBParaSite" id="ACRNAN_scaffold3829.g28292.t1"/>
    </source>
</evidence>
<name>A0A914DTM3_9BILA</name>
<evidence type="ECO:0000256" key="1">
    <source>
        <dbReference type="SAM" id="Coils"/>
    </source>
</evidence>
<accession>A0A914DTM3</accession>
<dbReference type="AlphaFoldDB" id="A0A914DTM3"/>
<keyword evidence="1" id="KW-0175">Coiled coil</keyword>
<proteinExistence type="predicted"/>
<feature type="coiled-coil region" evidence="1">
    <location>
        <begin position="110"/>
        <end position="140"/>
    </location>
</feature>
<organism evidence="3 4">
    <name type="scientific">Acrobeloides nanus</name>
    <dbReference type="NCBI Taxonomy" id="290746"/>
    <lineage>
        <taxon>Eukaryota</taxon>
        <taxon>Metazoa</taxon>
        <taxon>Ecdysozoa</taxon>
        <taxon>Nematoda</taxon>
        <taxon>Chromadorea</taxon>
        <taxon>Rhabditida</taxon>
        <taxon>Tylenchina</taxon>
        <taxon>Cephalobomorpha</taxon>
        <taxon>Cephaloboidea</taxon>
        <taxon>Cephalobidae</taxon>
        <taxon>Acrobeloides</taxon>
    </lineage>
</organism>
<dbReference type="InterPro" id="IPR027267">
    <property type="entry name" value="AH/BAR_dom_sf"/>
</dbReference>